<evidence type="ECO:0000313" key="4">
    <source>
        <dbReference type="Proteomes" id="UP001175226"/>
    </source>
</evidence>
<feature type="domain" description="DUF6535" evidence="2">
    <location>
        <begin position="79"/>
        <end position="228"/>
    </location>
</feature>
<protein>
    <recommendedName>
        <fullName evidence="2">DUF6535 domain-containing protein</fullName>
    </recommendedName>
</protein>
<sequence>MTSDPPSNFLPAHAVNSSFANSTETRNVNESSSSWKADTTCPAEYITRDANVLPYPCCCSHGHNLPNGIPRPDAAAYECARIAQKYDEGACKDWKEEIDTLLVFAGLFSAVATAFLIDSYKWLLNNTASTDSDTAFLPSQVEKRINVYWFLSLLLALSSASTGMLCKQWLREYIRDAGRSSKDALCVRQMRLEGLSAWKVEGIISTIPLLLQVALVLFFIGMLELLWPLEKTVAIPFTVIAAFVILFILFTTLAPSIQYCSVVLRRTLAQLPPQCPYKSPQAWLLISLFNRIFCWMTSGRRKILHRHSQFSRVDLLGPKLARPFSSWSKYDLCWVKDNADTDASVITGPTVEHYLGRSISWLMRHFDSPNLQASLYHLFWNSIQNYDQRTHVFLSLAKNHDPGLFRGRNIGARSSNLELITSMAEEKSDEVYFEAMEQLEDGFRVSKLADQVLLRAYGEWSACSWDTRYKSPCNADFTAVALLYLSGQVGLSGLQHCLRLIKTHLTHPDVNDYNFVIPPGVHAPFNAHIVAVTSDVECLHASG</sequence>
<evidence type="ECO:0000256" key="1">
    <source>
        <dbReference type="SAM" id="Phobius"/>
    </source>
</evidence>
<dbReference type="AlphaFoldDB" id="A0AA39N0S0"/>
<keyword evidence="1" id="KW-0472">Membrane</keyword>
<comment type="caution">
    <text evidence="3">The sequence shown here is derived from an EMBL/GenBank/DDBJ whole genome shotgun (WGS) entry which is preliminary data.</text>
</comment>
<keyword evidence="4" id="KW-1185">Reference proteome</keyword>
<gene>
    <name evidence="3" type="ORF">EV421DRAFT_702509</name>
</gene>
<organism evidence="3 4">
    <name type="scientific">Armillaria borealis</name>
    <dbReference type="NCBI Taxonomy" id="47425"/>
    <lineage>
        <taxon>Eukaryota</taxon>
        <taxon>Fungi</taxon>
        <taxon>Dikarya</taxon>
        <taxon>Basidiomycota</taxon>
        <taxon>Agaricomycotina</taxon>
        <taxon>Agaricomycetes</taxon>
        <taxon>Agaricomycetidae</taxon>
        <taxon>Agaricales</taxon>
        <taxon>Marasmiineae</taxon>
        <taxon>Physalacriaceae</taxon>
        <taxon>Armillaria</taxon>
    </lineage>
</organism>
<keyword evidence="1" id="KW-1133">Transmembrane helix</keyword>
<proteinExistence type="predicted"/>
<dbReference type="InterPro" id="IPR045338">
    <property type="entry name" value="DUF6535"/>
</dbReference>
<feature type="transmembrane region" description="Helical" evidence="1">
    <location>
        <begin position="147"/>
        <end position="166"/>
    </location>
</feature>
<feature type="transmembrane region" description="Helical" evidence="1">
    <location>
        <begin position="209"/>
        <end position="227"/>
    </location>
</feature>
<evidence type="ECO:0000313" key="3">
    <source>
        <dbReference type="EMBL" id="KAK0453707.1"/>
    </source>
</evidence>
<keyword evidence="1" id="KW-0812">Transmembrane</keyword>
<reference evidence="3" key="1">
    <citation type="submission" date="2023-06" db="EMBL/GenBank/DDBJ databases">
        <authorList>
            <consortium name="Lawrence Berkeley National Laboratory"/>
            <person name="Ahrendt S."/>
            <person name="Sahu N."/>
            <person name="Indic B."/>
            <person name="Wong-Bajracharya J."/>
            <person name="Merenyi Z."/>
            <person name="Ke H.-M."/>
            <person name="Monk M."/>
            <person name="Kocsube S."/>
            <person name="Drula E."/>
            <person name="Lipzen A."/>
            <person name="Balint B."/>
            <person name="Henrissat B."/>
            <person name="Andreopoulos B."/>
            <person name="Martin F.M."/>
            <person name="Harder C.B."/>
            <person name="Rigling D."/>
            <person name="Ford K.L."/>
            <person name="Foster G.D."/>
            <person name="Pangilinan J."/>
            <person name="Papanicolaou A."/>
            <person name="Barry K."/>
            <person name="LaButti K."/>
            <person name="Viragh M."/>
            <person name="Koriabine M."/>
            <person name="Yan M."/>
            <person name="Riley R."/>
            <person name="Champramary S."/>
            <person name="Plett K.L."/>
            <person name="Tsai I.J."/>
            <person name="Slot J."/>
            <person name="Sipos G."/>
            <person name="Plett J."/>
            <person name="Nagy L.G."/>
            <person name="Grigoriev I.V."/>
        </authorList>
    </citation>
    <scope>NUCLEOTIDE SEQUENCE</scope>
    <source>
        <strain evidence="3">FPL87.14</strain>
    </source>
</reference>
<accession>A0AA39N0S0</accession>
<dbReference type="EMBL" id="JAUEPT010000003">
    <property type="protein sequence ID" value="KAK0453707.1"/>
    <property type="molecule type" value="Genomic_DNA"/>
</dbReference>
<name>A0AA39N0S0_9AGAR</name>
<feature type="transmembrane region" description="Helical" evidence="1">
    <location>
        <begin position="100"/>
        <end position="117"/>
    </location>
</feature>
<feature type="transmembrane region" description="Helical" evidence="1">
    <location>
        <begin position="233"/>
        <end position="257"/>
    </location>
</feature>
<evidence type="ECO:0000259" key="2">
    <source>
        <dbReference type="Pfam" id="PF20153"/>
    </source>
</evidence>
<dbReference type="Pfam" id="PF20153">
    <property type="entry name" value="DUF6535"/>
    <property type="match status" value="1"/>
</dbReference>
<dbReference type="Proteomes" id="UP001175226">
    <property type="component" value="Unassembled WGS sequence"/>
</dbReference>